<dbReference type="Pfam" id="PF04237">
    <property type="entry name" value="YjbR"/>
    <property type="match status" value="1"/>
</dbReference>
<accession>A0A1I4V8W2</accession>
<protein>
    <submittedName>
        <fullName evidence="1">Predicted DNA-binding protein, MmcQ/YjbR family</fullName>
    </submittedName>
</protein>
<dbReference type="PANTHER" id="PTHR35145:SF1">
    <property type="entry name" value="CYTOPLASMIC PROTEIN"/>
    <property type="match status" value="1"/>
</dbReference>
<dbReference type="RefSeq" id="WP_245778745.1">
    <property type="nucleotide sequence ID" value="NZ_FOVF01000001.1"/>
</dbReference>
<reference evidence="1 2" key="1">
    <citation type="submission" date="2016-10" db="EMBL/GenBank/DDBJ databases">
        <authorList>
            <person name="de Groot N.N."/>
        </authorList>
    </citation>
    <scope>NUCLEOTIDE SEQUENCE [LARGE SCALE GENOMIC DNA]</scope>
    <source>
        <strain evidence="1 2">CGMCC 1.7659</strain>
    </source>
</reference>
<sequence>MSESMGMSIEQLDDLCANWPGATRAIKWDVDLVWSVSGKMFVILCTIGPERGRLSFKVGPERFLELTDQPGISSAPYMARAYWVSINETQHFSEAELANHVRQSYELVRAGLPKKTQRILGVTLP</sequence>
<keyword evidence="2" id="KW-1185">Reference proteome</keyword>
<dbReference type="SUPFAM" id="SSF142906">
    <property type="entry name" value="YjbR-like"/>
    <property type="match status" value="1"/>
</dbReference>
<dbReference type="Proteomes" id="UP000198575">
    <property type="component" value="Unassembled WGS sequence"/>
</dbReference>
<dbReference type="GO" id="GO:0003677">
    <property type="term" value="F:DNA binding"/>
    <property type="evidence" value="ECO:0007669"/>
    <property type="project" value="UniProtKB-KW"/>
</dbReference>
<dbReference type="AlphaFoldDB" id="A0A1I4V8W2"/>
<dbReference type="InterPro" id="IPR007351">
    <property type="entry name" value="YjbR"/>
</dbReference>
<evidence type="ECO:0000313" key="1">
    <source>
        <dbReference type="EMBL" id="SFM97598.1"/>
    </source>
</evidence>
<dbReference type="Gene3D" id="3.90.1150.30">
    <property type="match status" value="1"/>
</dbReference>
<name>A0A1I4V8W2_9GAMM</name>
<keyword evidence="1" id="KW-0238">DNA-binding</keyword>
<dbReference type="InterPro" id="IPR038056">
    <property type="entry name" value="YjbR-like_sf"/>
</dbReference>
<dbReference type="EMBL" id="FOVF01000001">
    <property type="protein sequence ID" value="SFM97598.1"/>
    <property type="molecule type" value="Genomic_DNA"/>
</dbReference>
<organism evidence="1 2">
    <name type="scientific">Dokdonella immobilis</name>
    <dbReference type="NCBI Taxonomy" id="578942"/>
    <lineage>
        <taxon>Bacteria</taxon>
        <taxon>Pseudomonadati</taxon>
        <taxon>Pseudomonadota</taxon>
        <taxon>Gammaproteobacteria</taxon>
        <taxon>Lysobacterales</taxon>
        <taxon>Rhodanobacteraceae</taxon>
        <taxon>Dokdonella</taxon>
    </lineage>
</organism>
<dbReference type="InterPro" id="IPR058532">
    <property type="entry name" value="YjbR/MT2646/Rv2570-like"/>
</dbReference>
<evidence type="ECO:0000313" key="2">
    <source>
        <dbReference type="Proteomes" id="UP000198575"/>
    </source>
</evidence>
<gene>
    <name evidence="1" type="ORF">SAMN05216289_101222</name>
</gene>
<dbReference type="STRING" id="578942.SAMN05216289_101222"/>
<proteinExistence type="predicted"/>
<dbReference type="PANTHER" id="PTHR35145">
    <property type="entry name" value="CYTOPLASMIC PROTEIN-RELATED"/>
    <property type="match status" value="1"/>
</dbReference>